<keyword evidence="9" id="KW-1185">Reference proteome</keyword>
<dbReference type="AlphaFoldDB" id="A0A2B7XUF1"/>
<keyword evidence="2" id="KW-0560">Oxidoreductase</keyword>
<evidence type="ECO:0000256" key="2">
    <source>
        <dbReference type="ARBA" id="ARBA00023002"/>
    </source>
</evidence>
<dbReference type="GO" id="GO:0047837">
    <property type="term" value="F:D-xylose 1-dehydrogenase (NADP+) activity"/>
    <property type="evidence" value="ECO:0007669"/>
    <property type="project" value="UniProtKB-EC"/>
</dbReference>
<dbReference type="Gene3D" id="3.40.50.720">
    <property type="entry name" value="NAD(P)-binding Rossmann-like Domain"/>
    <property type="match status" value="1"/>
</dbReference>
<evidence type="ECO:0000259" key="6">
    <source>
        <dbReference type="Pfam" id="PF01408"/>
    </source>
</evidence>
<sequence length="396" mass="44658">MAMLLQITTFLQQWLYSQPSVKAGTKNANAVRIGILSTAMINPAGIIHPAESHPGVVIKAIASRDIKTAQKAAKSYSIERAYGSYEELLKDAEIDAVYISLPNGMHAEWSKKAMNAGKHVLIEKPVASNAEEAATIFETAKKTNRIAVEAFHWQFHPAAHVVQSLVKSGRYGRVISTHAKMTSPANSVPKSDIRWQYDLAGGSLMDMTYVISSTRYFLNAGTPQSVEYAKARTLPYDKRVDESIDARMYFESKVAADSGLVKSDIHTDMNQPYVGHVIPKIWEQPSIMIELEDATIYFYNFMMPHLFHYIEVTDKRTGQKHTQKHYNFGPEWGARSEPWWSTYRYQLEAFVDKLTGKQPVHWISPDDSIAQMRTIDAIYDKSGLGKRPSNYTESKI</sequence>
<evidence type="ECO:0000313" key="8">
    <source>
        <dbReference type="EMBL" id="PGH12391.1"/>
    </source>
</evidence>
<dbReference type="STRING" id="1447875.A0A2B7XUF1"/>
<feature type="domain" description="GFO/IDH/MocA-like oxidoreductase" evidence="7">
    <location>
        <begin position="162"/>
        <end position="256"/>
    </location>
</feature>
<comment type="caution">
    <text evidence="8">The sequence shown here is derived from an EMBL/GenBank/DDBJ whole genome shotgun (WGS) entry which is preliminary data.</text>
</comment>
<feature type="domain" description="Gfo/Idh/MocA-like oxidoreductase N-terminal" evidence="6">
    <location>
        <begin position="50"/>
        <end position="147"/>
    </location>
</feature>
<name>A0A2B7XUF1_9EURO</name>
<accession>A0A2B7XUF1</accession>
<proteinExistence type="inferred from homology"/>
<evidence type="ECO:0000259" key="7">
    <source>
        <dbReference type="Pfam" id="PF22725"/>
    </source>
</evidence>
<protein>
    <recommendedName>
        <fullName evidence="3">D-xylose 1-dehydrogenase (NADP(+), D-xylono-1,5-lactone-forming)</fullName>
        <ecNumber evidence="3">1.1.1.179</ecNumber>
    </recommendedName>
    <alternativeName>
        <fullName evidence="4">D-xylose-NADP dehydrogenase</fullName>
    </alternativeName>
</protein>
<dbReference type="SUPFAM" id="SSF51735">
    <property type="entry name" value="NAD(P)-binding Rossmann-fold domains"/>
    <property type="match status" value="1"/>
</dbReference>
<evidence type="ECO:0000313" key="9">
    <source>
        <dbReference type="Proteomes" id="UP000223968"/>
    </source>
</evidence>
<evidence type="ECO:0000256" key="5">
    <source>
        <dbReference type="ARBA" id="ARBA00049233"/>
    </source>
</evidence>
<dbReference type="Pfam" id="PF22725">
    <property type="entry name" value="GFO_IDH_MocA_C3"/>
    <property type="match status" value="1"/>
</dbReference>
<dbReference type="Pfam" id="PF01408">
    <property type="entry name" value="GFO_IDH_MocA"/>
    <property type="match status" value="1"/>
</dbReference>
<dbReference type="SUPFAM" id="SSF55347">
    <property type="entry name" value="Glyceraldehyde-3-phosphate dehydrogenase-like, C-terminal domain"/>
    <property type="match status" value="1"/>
</dbReference>
<dbReference type="PANTHER" id="PTHR22604">
    <property type="entry name" value="OXIDOREDUCTASES"/>
    <property type="match status" value="1"/>
</dbReference>
<evidence type="ECO:0000256" key="1">
    <source>
        <dbReference type="ARBA" id="ARBA00010928"/>
    </source>
</evidence>
<dbReference type="EMBL" id="PDNB01000059">
    <property type="protein sequence ID" value="PGH12391.1"/>
    <property type="molecule type" value="Genomic_DNA"/>
</dbReference>
<dbReference type="GO" id="GO:0000166">
    <property type="term" value="F:nucleotide binding"/>
    <property type="evidence" value="ECO:0007669"/>
    <property type="project" value="InterPro"/>
</dbReference>
<comment type="catalytic activity">
    <reaction evidence="5">
        <text>D-xylose + NADP(+) = D-xylono-1,5-lactone + NADPH + H(+)</text>
        <dbReference type="Rhea" id="RHEA:22000"/>
        <dbReference type="ChEBI" id="CHEBI:15378"/>
        <dbReference type="ChEBI" id="CHEBI:15867"/>
        <dbReference type="ChEBI" id="CHEBI:53455"/>
        <dbReference type="ChEBI" id="CHEBI:57783"/>
        <dbReference type="ChEBI" id="CHEBI:58349"/>
        <dbReference type="EC" id="1.1.1.179"/>
    </reaction>
</comment>
<dbReference type="InterPro" id="IPR050984">
    <property type="entry name" value="Gfo/Idh/MocA_domain"/>
</dbReference>
<dbReference type="Gene3D" id="3.30.360.10">
    <property type="entry name" value="Dihydrodipicolinate Reductase, domain 2"/>
    <property type="match status" value="1"/>
</dbReference>
<dbReference type="OrthoDB" id="6417021at2759"/>
<gene>
    <name evidence="8" type="ORF">AJ79_04339</name>
</gene>
<dbReference type="InterPro" id="IPR055170">
    <property type="entry name" value="GFO_IDH_MocA-like_dom"/>
</dbReference>
<dbReference type="InterPro" id="IPR000683">
    <property type="entry name" value="Gfo/Idh/MocA-like_OxRdtase_N"/>
</dbReference>
<dbReference type="EC" id="1.1.1.179" evidence="3"/>
<evidence type="ECO:0000256" key="3">
    <source>
        <dbReference type="ARBA" id="ARBA00038984"/>
    </source>
</evidence>
<evidence type="ECO:0000256" key="4">
    <source>
        <dbReference type="ARBA" id="ARBA00042988"/>
    </source>
</evidence>
<organism evidence="8 9">
    <name type="scientific">Helicocarpus griseus UAMH5409</name>
    <dbReference type="NCBI Taxonomy" id="1447875"/>
    <lineage>
        <taxon>Eukaryota</taxon>
        <taxon>Fungi</taxon>
        <taxon>Dikarya</taxon>
        <taxon>Ascomycota</taxon>
        <taxon>Pezizomycotina</taxon>
        <taxon>Eurotiomycetes</taxon>
        <taxon>Eurotiomycetidae</taxon>
        <taxon>Onygenales</taxon>
        <taxon>Ajellomycetaceae</taxon>
        <taxon>Helicocarpus</taxon>
    </lineage>
</organism>
<dbReference type="Proteomes" id="UP000223968">
    <property type="component" value="Unassembled WGS sequence"/>
</dbReference>
<dbReference type="InterPro" id="IPR036291">
    <property type="entry name" value="NAD(P)-bd_dom_sf"/>
</dbReference>
<dbReference type="PANTHER" id="PTHR22604:SF105">
    <property type="entry name" value="TRANS-1,2-DIHYDROBENZENE-1,2-DIOL DEHYDROGENASE"/>
    <property type="match status" value="1"/>
</dbReference>
<comment type="similarity">
    <text evidence="1">Belongs to the Gfo/Idh/MocA family.</text>
</comment>
<reference evidence="8 9" key="1">
    <citation type="submission" date="2017-10" db="EMBL/GenBank/DDBJ databases">
        <title>Comparative genomics in systemic dimorphic fungi from Ajellomycetaceae.</title>
        <authorList>
            <person name="Munoz J.F."/>
            <person name="Mcewen J.G."/>
            <person name="Clay O.K."/>
            <person name="Cuomo C.A."/>
        </authorList>
    </citation>
    <scope>NUCLEOTIDE SEQUENCE [LARGE SCALE GENOMIC DNA]</scope>
    <source>
        <strain evidence="8 9">UAMH5409</strain>
    </source>
</reference>